<dbReference type="SUPFAM" id="SSF53098">
    <property type="entry name" value="Ribonuclease H-like"/>
    <property type="match status" value="1"/>
</dbReference>
<evidence type="ECO:0000313" key="5">
    <source>
        <dbReference type="Proteomes" id="UP001497516"/>
    </source>
</evidence>
<evidence type="ECO:0000313" key="4">
    <source>
        <dbReference type="EMBL" id="CAL1375244.1"/>
    </source>
</evidence>
<dbReference type="PANTHER" id="PTHR11439">
    <property type="entry name" value="GAG-POL-RELATED RETROTRANSPOSON"/>
    <property type="match status" value="1"/>
</dbReference>
<dbReference type="InterPro" id="IPR001584">
    <property type="entry name" value="Integrase_cat-core"/>
</dbReference>
<feature type="compositionally biased region" description="Low complexity" evidence="2">
    <location>
        <begin position="900"/>
        <end position="930"/>
    </location>
</feature>
<dbReference type="InterPro" id="IPR029472">
    <property type="entry name" value="Copia-like_N"/>
</dbReference>
<dbReference type="InterPro" id="IPR043502">
    <property type="entry name" value="DNA/RNA_pol_sf"/>
</dbReference>
<dbReference type="CDD" id="cd09272">
    <property type="entry name" value="RNase_HI_RT_Ty1"/>
    <property type="match status" value="1"/>
</dbReference>
<feature type="region of interest" description="Disordered" evidence="2">
    <location>
        <begin position="868"/>
        <end position="954"/>
    </location>
</feature>
<feature type="domain" description="Integrase catalytic" evidence="3">
    <location>
        <begin position="621"/>
        <end position="795"/>
    </location>
</feature>
<feature type="region of interest" description="Disordered" evidence="2">
    <location>
        <begin position="1"/>
        <end position="50"/>
    </location>
</feature>
<dbReference type="GO" id="GO:0015074">
    <property type="term" value="P:DNA integration"/>
    <property type="evidence" value="ECO:0007669"/>
    <property type="project" value="InterPro"/>
</dbReference>
<evidence type="ECO:0000259" key="3">
    <source>
        <dbReference type="PROSITE" id="PS50994"/>
    </source>
</evidence>
<feature type="compositionally biased region" description="Polar residues" evidence="2">
    <location>
        <begin position="33"/>
        <end position="50"/>
    </location>
</feature>
<dbReference type="Pfam" id="PF07727">
    <property type="entry name" value="RVT_2"/>
    <property type="match status" value="1"/>
</dbReference>
<reference evidence="4 5" key="1">
    <citation type="submission" date="2024-04" db="EMBL/GenBank/DDBJ databases">
        <authorList>
            <person name="Fracassetti M."/>
        </authorList>
    </citation>
    <scope>NUCLEOTIDE SEQUENCE [LARGE SCALE GENOMIC DNA]</scope>
</reference>
<dbReference type="InterPro" id="IPR054722">
    <property type="entry name" value="PolX-like_BBD"/>
</dbReference>
<dbReference type="InterPro" id="IPR036397">
    <property type="entry name" value="RNaseH_sf"/>
</dbReference>
<gene>
    <name evidence="4" type="ORF">LTRI10_LOCUS17056</name>
</gene>
<name>A0AAV2DPG7_9ROSI</name>
<dbReference type="Pfam" id="PF13976">
    <property type="entry name" value="gag_pre-integrs"/>
    <property type="match status" value="1"/>
</dbReference>
<dbReference type="InterPro" id="IPR013103">
    <property type="entry name" value="RVT_2"/>
</dbReference>
<keyword evidence="1" id="KW-0064">Aspartyl protease</keyword>
<dbReference type="PANTHER" id="PTHR11439:SF470">
    <property type="entry name" value="CYSTEINE-RICH RLK (RECEPTOR-LIKE PROTEIN KINASE) 8"/>
    <property type="match status" value="1"/>
</dbReference>
<dbReference type="EMBL" id="OZ034816">
    <property type="protein sequence ID" value="CAL1375244.1"/>
    <property type="molecule type" value="Genomic_DNA"/>
</dbReference>
<dbReference type="Gene3D" id="3.30.420.10">
    <property type="entry name" value="Ribonuclease H-like superfamily/Ribonuclease H"/>
    <property type="match status" value="1"/>
</dbReference>
<proteinExistence type="predicted"/>
<dbReference type="GO" id="GO:0003676">
    <property type="term" value="F:nucleic acid binding"/>
    <property type="evidence" value="ECO:0007669"/>
    <property type="project" value="InterPro"/>
</dbReference>
<evidence type="ECO:0000256" key="2">
    <source>
        <dbReference type="SAM" id="MobiDB-lite"/>
    </source>
</evidence>
<dbReference type="Proteomes" id="UP001497516">
    <property type="component" value="Chromosome 3"/>
</dbReference>
<organism evidence="4 5">
    <name type="scientific">Linum trigynum</name>
    <dbReference type="NCBI Taxonomy" id="586398"/>
    <lineage>
        <taxon>Eukaryota</taxon>
        <taxon>Viridiplantae</taxon>
        <taxon>Streptophyta</taxon>
        <taxon>Embryophyta</taxon>
        <taxon>Tracheophyta</taxon>
        <taxon>Spermatophyta</taxon>
        <taxon>Magnoliopsida</taxon>
        <taxon>eudicotyledons</taxon>
        <taxon>Gunneridae</taxon>
        <taxon>Pentapetalae</taxon>
        <taxon>rosids</taxon>
        <taxon>fabids</taxon>
        <taxon>Malpighiales</taxon>
        <taxon>Linaceae</taxon>
        <taxon>Linum</taxon>
    </lineage>
</organism>
<sequence length="1562" mass="174765">MANNPPPQTPPGSQNSGIPFGTFNAESSGAGGQTYNNPGADARQQQNGNNTHLGLVFGSPYYINPSENLGQSIVAETLDGSNYQTWQRAVRMALKTKHKLGFIDGTLPMPDHTHPDFVLWDASNTMVLCWILNSVHKDISRSVLQHENAKVVWDELKARFGRSNAIKLSNLQDEMAACKQGNMSVTQYYITLKGLWEEIQQYSPVVECDCLAVRVRPCAAVVAYKQKLETDYLIKFLKGLKSDYDVIQSQILMLKPLPAVEVALDDVLQHEQKLQGDKGKSTRGIQSVALAAQGQSDQNKNLNSNKETKYENAREGKFCRYCKMSGHLKEECYRLKNKKARMAEGGGFVGSVSQSDSQSGDSISSGQSAGYESKSSSTGSLSFTNEELNKLRQLLQQPDSMSPSPPLSPSIKHASFSVSQHLPSQPNYAGKYVLSSYAQHGLMALTQVWILDSGASDHIACTLAVFKQARSVSNQFVYLPNGSKVEVSHIGSVQIPNGLILQDVLLVPSFTFNLVSISKLTHDLPISLLFESDSCHIQDQTTKNLIGSAKQDRGLYHLTLPSRSTSDISSHQVATTYNFLPHQIDLWHWRLGHPSRDRENQATGCNRTSFKHCPTCHLAKQKKLPFPISDSRAISAFDMVHVDIWGPLAVKSHDGFSYFLSIVDDHTRSVWVFLMKQKSEASHLLESFCVMIQNQFSKTVKVIRSDQGGEFHMIDFYNAFGIEHQLSCVETPEQNARVERKHQHILNVARALRFQSGLPLHFWSDCILHAVYLINRLPSPVTDGVSPFELLYHKQPALDLLKVFGCLCYASTLLRDRTKFSPRARQCVFLGFLPGIKGYKLFDLNTHQTFVSRHVVFYETIIPFLDPSSSTSVPTSSPPQPTYSSNTPIFPNNPIPPDPFFSSSTPSQTSPPSSSTPSSSTPPSSPSFPSATDTLPASSVGEVVESSGVNSEGEDELVAQLEFEDVEGGPELRKSDRIRTVPVWHKDYKVGAVSKYSMDKYVTFDKLPPAHKTYVMSAMAVTEPKTYEEACKELCWREAMKDESDALEANQTWEPAYLPTGKRAIGCKWVYKVKLRADGTIERFKARLVAKGFTQIYGIDFLDTFSPVAKINSVKVLLAVAAANDWLIHQMDVSNAFLHGELNEEVYMKPPPGMNLPDKRMVLKLKKSLYGLKQASRQWFAKLASSLLKNGFAQTASDYSMFVKRIQGRMLIVLVYVDDILIAGASLGDIEQLKLFLGREFKVKDLGDLKFFLGLEVYRDVNGIHVNQRKYCMELLEDTGYLEAKDCLAPIDYKLKLSAKQGEPLPNPEVYKRLVGRLHYLTITRPDLTFAIQQLCQYQKDPYSEHLQAAYRILRYLKHAPGQGLLFKSDCELKLRGFSDSDWASCPDTRRSITGYCTLLGDSLITWKSKKQSTVSRSSSEAEYRALAHLVCELQWLKGLLAEMGVKIPLPVQVYCDNRSAIHIAENPVFHERTKHIEIDCHITRERLKSGLIKLEHVRTEDQLADLFTKGMTRYRLKFLLSKLGVLDIHSPTCGGVLEQIDEPCCAELENQGRGKTKVEEE</sequence>
<keyword evidence="1" id="KW-0645">Protease</keyword>
<evidence type="ECO:0000256" key="1">
    <source>
        <dbReference type="ARBA" id="ARBA00022750"/>
    </source>
</evidence>
<dbReference type="InterPro" id="IPR057670">
    <property type="entry name" value="SH3_retrovirus"/>
</dbReference>
<dbReference type="Pfam" id="PF00665">
    <property type="entry name" value="rve"/>
    <property type="match status" value="1"/>
</dbReference>
<keyword evidence="1" id="KW-0378">Hydrolase</keyword>
<dbReference type="Pfam" id="PF25597">
    <property type="entry name" value="SH3_retrovirus"/>
    <property type="match status" value="1"/>
</dbReference>
<keyword evidence="5" id="KW-1185">Reference proteome</keyword>
<accession>A0AAV2DPG7</accession>
<dbReference type="GO" id="GO:0004190">
    <property type="term" value="F:aspartic-type endopeptidase activity"/>
    <property type="evidence" value="ECO:0007669"/>
    <property type="project" value="UniProtKB-KW"/>
</dbReference>
<dbReference type="Pfam" id="PF14244">
    <property type="entry name" value="Retrotran_gag_3"/>
    <property type="match status" value="1"/>
</dbReference>
<dbReference type="SUPFAM" id="SSF56672">
    <property type="entry name" value="DNA/RNA polymerases"/>
    <property type="match status" value="1"/>
</dbReference>
<feature type="compositionally biased region" description="Low complexity" evidence="2">
    <location>
        <begin position="938"/>
        <end position="951"/>
    </location>
</feature>
<feature type="compositionally biased region" description="Pro residues" evidence="2">
    <location>
        <begin position="1"/>
        <end position="10"/>
    </location>
</feature>
<dbReference type="Pfam" id="PF22936">
    <property type="entry name" value="Pol_BBD"/>
    <property type="match status" value="1"/>
</dbReference>
<dbReference type="InterPro" id="IPR025724">
    <property type="entry name" value="GAG-pre-integrase_dom"/>
</dbReference>
<dbReference type="InterPro" id="IPR012337">
    <property type="entry name" value="RNaseH-like_sf"/>
</dbReference>
<feature type="region of interest" description="Disordered" evidence="2">
    <location>
        <begin position="350"/>
        <end position="382"/>
    </location>
</feature>
<dbReference type="PROSITE" id="PS50994">
    <property type="entry name" value="INTEGRASE"/>
    <property type="match status" value="1"/>
</dbReference>
<protein>
    <recommendedName>
        <fullName evidence="3">Integrase catalytic domain-containing protein</fullName>
    </recommendedName>
</protein>